<dbReference type="Proteomes" id="UP001364617">
    <property type="component" value="Unassembled WGS sequence"/>
</dbReference>
<dbReference type="InterPro" id="IPR055406">
    <property type="entry name" value="HEAT_Maestro"/>
</dbReference>
<dbReference type="InterPro" id="IPR045206">
    <property type="entry name" value="Maestro_heat-like_prot"/>
</dbReference>
<evidence type="ECO:0000259" key="3">
    <source>
        <dbReference type="Pfam" id="PF21047"/>
    </source>
</evidence>
<dbReference type="InterPro" id="IPR016024">
    <property type="entry name" value="ARM-type_fold"/>
</dbReference>
<evidence type="ECO:0000259" key="4">
    <source>
        <dbReference type="Pfam" id="PF23210"/>
    </source>
</evidence>
<dbReference type="Pfam" id="PF21047">
    <property type="entry name" value="HEAT_Maestro"/>
    <property type="match status" value="1"/>
</dbReference>
<comment type="caution">
    <text evidence="7">The sequence shown here is derived from an EMBL/GenBank/DDBJ whole genome shotgun (WGS) entry which is preliminary data.</text>
</comment>
<evidence type="ECO:0000259" key="5">
    <source>
        <dbReference type="Pfam" id="PF23221"/>
    </source>
</evidence>
<evidence type="ECO:0000256" key="1">
    <source>
        <dbReference type="ARBA" id="ARBA00022737"/>
    </source>
</evidence>
<keyword evidence="8" id="KW-1185">Reference proteome</keyword>
<evidence type="ECO:0000313" key="8">
    <source>
        <dbReference type="Proteomes" id="UP001364617"/>
    </source>
</evidence>
<evidence type="ECO:0000313" key="7">
    <source>
        <dbReference type="EMBL" id="KAK7157877.1"/>
    </source>
</evidence>
<protein>
    <recommendedName>
        <fullName evidence="9">Maestro heat-like repeat-containing protein family member 1</fullName>
    </recommendedName>
</protein>
<proteinExistence type="predicted"/>
<accession>A0AAN9D3W1</accession>
<feature type="domain" description="Maestro/Maestro-like HEAT-repeats" evidence="6">
    <location>
        <begin position="1379"/>
        <end position="1650"/>
    </location>
</feature>
<dbReference type="PANTHER" id="PTHR23120:SF0">
    <property type="entry name" value="MAESTRO HEAT-LIKE REPEAT FAMILY MEMBER 1"/>
    <property type="match status" value="1"/>
</dbReference>
<dbReference type="EMBL" id="JAYKXH010000009">
    <property type="protein sequence ID" value="KAK7157877.1"/>
    <property type="molecule type" value="Genomic_DNA"/>
</dbReference>
<dbReference type="InterPro" id="IPR048465">
    <property type="entry name" value="Maestro-like_HEAT"/>
</dbReference>
<dbReference type="SUPFAM" id="SSF48371">
    <property type="entry name" value="ARM repeat"/>
    <property type="match status" value="2"/>
</dbReference>
<reference evidence="7 8" key="1">
    <citation type="submission" date="2024-02" db="EMBL/GenBank/DDBJ databases">
        <title>Chromosome-level genome assembly of the Eurasian Minnow (Phoxinus phoxinus).</title>
        <authorList>
            <person name="Oriowo T.O."/>
            <person name="Martin S."/>
            <person name="Stange M."/>
            <person name="Chrysostomakis Y."/>
            <person name="Brown T."/>
            <person name="Winkler S."/>
            <person name="Kukowka S."/>
            <person name="Myers E.W."/>
            <person name="Bohne A."/>
        </authorList>
    </citation>
    <scope>NUCLEOTIDE SEQUENCE [LARGE SCALE GENOMIC DNA]</scope>
    <source>
        <strain evidence="7">ZFMK-TIS-60720</strain>
        <tissue evidence="7">Whole Organism</tissue>
    </source>
</reference>
<dbReference type="Gene3D" id="1.25.10.10">
    <property type="entry name" value="Leucine-rich Repeat Variant"/>
    <property type="match status" value="4"/>
</dbReference>
<name>A0AAN9D3W1_9TELE</name>
<feature type="domain" description="MROH2B-like N-terminal HEAT-repeats" evidence="5">
    <location>
        <begin position="36"/>
        <end position="254"/>
    </location>
</feature>
<dbReference type="InterPro" id="IPR021133">
    <property type="entry name" value="HEAT_type_2"/>
</dbReference>
<dbReference type="InterPro" id="IPR055408">
    <property type="entry name" value="HEAT_MROH2B-like"/>
</dbReference>
<organism evidence="7 8">
    <name type="scientific">Phoxinus phoxinus</name>
    <name type="common">Eurasian minnow</name>
    <dbReference type="NCBI Taxonomy" id="58324"/>
    <lineage>
        <taxon>Eukaryota</taxon>
        <taxon>Metazoa</taxon>
        <taxon>Chordata</taxon>
        <taxon>Craniata</taxon>
        <taxon>Vertebrata</taxon>
        <taxon>Euteleostomi</taxon>
        <taxon>Actinopterygii</taxon>
        <taxon>Neopterygii</taxon>
        <taxon>Teleostei</taxon>
        <taxon>Ostariophysi</taxon>
        <taxon>Cypriniformes</taxon>
        <taxon>Leuciscidae</taxon>
        <taxon>Phoxininae</taxon>
        <taxon>Phoxinus</taxon>
    </lineage>
</organism>
<dbReference type="InterPro" id="IPR056282">
    <property type="entry name" value="MROH2B-like_N_HEAT"/>
</dbReference>
<gene>
    <name evidence="7" type="ORF">R3I93_009160</name>
</gene>
<dbReference type="PANTHER" id="PTHR23120">
    <property type="entry name" value="MAESTRO-RELATED HEAT DOMAIN-CONTAINING"/>
    <property type="match status" value="1"/>
</dbReference>
<dbReference type="GO" id="GO:0005737">
    <property type="term" value="C:cytoplasm"/>
    <property type="evidence" value="ECO:0007669"/>
    <property type="project" value="TreeGrafter"/>
</dbReference>
<dbReference type="PROSITE" id="PS50077">
    <property type="entry name" value="HEAT_REPEAT"/>
    <property type="match status" value="1"/>
</dbReference>
<dbReference type="Pfam" id="PF23210">
    <property type="entry name" value="HEAT_Maestro_2"/>
    <property type="match status" value="1"/>
</dbReference>
<dbReference type="InterPro" id="IPR011989">
    <property type="entry name" value="ARM-like"/>
</dbReference>
<feature type="repeat" description="HEAT" evidence="2">
    <location>
        <begin position="1624"/>
        <end position="1651"/>
    </location>
</feature>
<feature type="domain" description="MROH2B-like HEAT-repeats" evidence="4">
    <location>
        <begin position="257"/>
        <end position="922"/>
    </location>
</feature>
<evidence type="ECO:0000259" key="6">
    <source>
        <dbReference type="Pfam" id="PF23227"/>
    </source>
</evidence>
<dbReference type="Pfam" id="PF23227">
    <property type="entry name" value="HEAT_MROH2B_C"/>
    <property type="match status" value="1"/>
</dbReference>
<feature type="domain" description="Maestro-like HEAT-repeats" evidence="3">
    <location>
        <begin position="946"/>
        <end position="1175"/>
    </location>
</feature>
<keyword evidence="1" id="KW-0677">Repeat</keyword>
<evidence type="ECO:0000256" key="2">
    <source>
        <dbReference type="PROSITE-ProRule" id="PRU00103"/>
    </source>
</evidence>
<evidence type="ECO:0008006" key="9">
    <source>
        <dbReference type="Google" id="ProtNLM"/>
    </source>
</evidence>
<sequence>MGVIEETDVEQVTLALLDAANDKDPVVQEQVRKSILTLGNQQPDKVLSMCQDYLLKHPKLVVVHRMVVLQTIEMVVKSRIDDISYPKIKSVIHLASDEMTKSKEVVPDWQQAASNILVAVGNKYINDIMEEILGKFQPGVLPHFFVVQTLANLSDSNVYGMVPFLSAILGTMLPMLGMTKQDNMKWVFSSALCRFSESILEYLANLDKAPDPTVRKDTFSSEIYSAYDILFNSWIQSRESKLRMTVAEALGSMSHLMAHDKLEEQLPKLLPTILGLYKKNAEHYIISKSLCQVLEASVNMGSRVLETQMDGLLLALHQQICSPVDFSNPPTVKNHNEVLRCFSILANTFPDRLMVFVLQRLENSNERNRMGSLAVLRHLINSSTSTMETKKLLILTSIRQPLADHSNKVKKRVVQVISAMAHHGYLELEGGDLLVRFIIQHCALPDTYHRGQRPPDPEEVTNEALRSMCDNTLHLFTTTVGRLTDVLWPMLLCYLTPNQYANATTPLCKSLILLANKKRTAQEPNFIIDFNAQGYSLPSQYILMIRLLMNASFPFRCRGHGAPSLSLLNAISPNIHPKAESLWENEIPKLLDYLEESSEESLDKKKWEESLLKLLSKTLAAIDDSQWTGQLAGEATRYLPTYNNSLEEKSFLYRCVGVILQQCHNKELVKKQLQEILISTRHNDAIERTGVAMGIGLCASSHLDGTLEKLEEFGKSDAFRKASGIFGLLKDKNDVDVEKMKSTLILCYGYVALHAPEDKLLTRIDSDILLNISKNFNTKVLGIKVETKDMTMKLSLIHSVGLIAKAISNSVRKQGFLFSRKQELMGVMMDFIKAEPADVMRTPVRYLVMTTCANLINLNPPLSENENFDLLKICLTGVYGLPTVDTPDKAKDEEALDPQQREALYSDTFNALHELLKNVLARDLTPDGLQSVFKHIESWLNSGKEYERERAAKTMAELLHFYLDHLNVKHLVTFHNLGALVGRLAPRCTDPNPEVGRAAINCVYSLMYIQLRYEGFSLDYKDDSIEGLLDVREKLSNPDHSVLYQTCSDLTKIISKRLPQQQLSTLLFILFDGLVDSQSNCSRASSVILNTLLKNRGAGLQDLVPEMLEVLHNRLQVIGEEQVKVAVGQSILILATQHLQTVVNTLVAYPLPYDSWSCEMWMALGADSTLALQIMEMIIEKLSVMVPYVDKKESMLRPGLTKVATSQPLAMTCALREMMLNVQSADAVAYLFPKLFSALLLRLGSSVGVQLPKDLNSNSIISDRKTINKNNLTYFDVCGVAVEALRILLGRAQLDAVVKPLDQEGAWDKMKDPQQHTTGVTLLSRAMAKHAGPRLPLIVESLCPSLCNIYECQRITVTAFFSELLNHHVVTELMILDMLMNNMMERITDTCGTVRMLAVRGLGNIAVGSPEKVNKYAKELLAAMSSGMEEKDDPKKLITLEAMSGMSKILLYLDQKNVQLLVVYIFMKIKPFLENENDEIRCASIMLLGNLSKFGSGEPIFKDQIHNVLVSLLLHLNDPNPQVVKACKYAMRVCAPVVGSEQISAMFQNHLLEEKGLHYGEFINDLTKYLIQDFPGMLNFYHITVIQFFKSNWSEIRAGAAVFIGFLLGNLPDEHFSHMNMGSVTKGLVMLLQDPDPLVRVKAAEAMGHFH</sequence>
<dbReference type="Pfam" id="PF23221">
    <property type="entry name" value="HEAT_MROH2B_1st"/>
    <property type="match status" value="1"/>
</dbReference>